<name>A0A4R7G8Q2_9MICC</name>
<organism evidence="8 9">
    <name type="scientific">Nesterenkonia aurantiaca</name>
    <dbReference type="NCBI Taxonomy" id="1436010"/>
    <lineage>
        <taxon>Bacteria</taxon>
        <taxon>Bacillati</taxon>
        <taxon>Actinomycetota</taxon>
        <taxon>Actinomycetes</taxon>
        <taxon>Micrococcales</taxon>
        <taxon>Micrococcaceae</taxon>
        <taxon>Nesterenkonia</taxon>
    </lineage>
</organism>
<keyword evidence="3" id="KW-0547">Nucleotide-binding</keyword>
<evidence type="ECO:0000313" key="8">
    <source>
        <dbReference type="EMBL" id="TDS87749.1"/>
    </source>
</evidence>
<dbReference type="InterPro" id="IPR011611">
    <property type="entry name" value="PfkB_dom"/>
</dbReference>
<proteinExistence type="inferred from homology"/>
<sequence length="365" mass="38789">MSFTDSSKPSPVRYFSSVSAYLAVIGECLVDVVHSETSAPKAHVGGSPFNVAVGLARLEHDVVFAGRRGDDDYGRMIARSLRAQGITALLDADASPTSVARATLDPTGQASYEFTLDWTLPSAEELENKFCALARETKPAAAGPEHAGPEHADSEHAGPERGDPVQAGPLEHLHAGSIGAMLQPGAETVKGVLDRARVVATISYDPNYRPTLVPNREEARRQAEEFIARADVIQASTDDLDLLYPERSHRETMEAWMQLGPALVTVTRGPSGAMGLTRAGFAEQEAFSIEVADTVGAGDSFMAATLSTLRGMHLLGASRREALREISTDQLATVLRTAARAAAINSSRFGAQPPTADELAQALES</sequence>
<dbReference type="EMBL" id="SOAN01000001">
    <property type="protein sequence ID" value="TDS87749.1"/>
    <property type="molecule type" value="Genomic_DNA"/>
</dbReference>
<evidence type="ECO:0000256" key="3">
    <source>
        <dbReference type="ARBA" id="ARBA00022741"/>
    </source>
</evidence>
<feature type="domain" description="Carbohydrate kinase PfkB" evidence="7">
    <location>
        <begin position="195"/>
        <end position="354"/>
    </location>
</feature>
<dbReference type="PANTHER" id="PTHR43085:SF1">
    <property type="entry name" value="PSEUDOURIDINE KINASE-RELATED"/>
    <property type="match status" value="1"/>
</dbReference>
<evidence type="ECO:0000256" key="6">
    <source>
        <dbReference type="SAM" id="MobiDB-lite"/>
    </source>
</evidence>
<dbReference type="CDD" id="cd01167">
    <property type="entry name" value="bac_FRK"/>
    <property type="match status" value="1"/>
</dbReference>
<feature type="compositionally biased region" description="Basic and acidic residues" evidence="6">
    <location>
        <begin position="147"/>
        <end position="163"/>
    </location>
</feature>
<keyword evidence="5" id="KW-0067">ATP-binding</keyword>
<dbReference type="InterPro" id="IPR050306">
    <property type="entry name" value="PfkB_Carbo_kinase"/>
</dbReference>
<evidence type="ECO:0000259" key="7">
    <source>
        <dbReference type="Pfam" id="PF00294"/>
    </source>
</evidence>
<feature type="domain" description="Carbohydrate kinase PfkB" evidence="7">
    <location>
        <begin position="21"/>
        <end position="114"/>
    </location>
</feature>
<keyword evidence="4 8" id="KW-0418">Kinase</keyword>
<gene>
    <name evidence="8" type="ORF">EV640_101544</name>
</gene>
<dbReference type="Proteomes" id="UP000294506">
    <property type="component" value="Unassembled WGS sequence"/>
</dbReference>
<feature type="region of interest" description="Disordered" evidence="6">
    <location>
        <begin position="139"/>
        <end position="170"/>
    </location>
</feature>
<evidence type="ECO:0000256" key="4">
    <source>
        <dbReference type="ARBA" id="ARBA00022777"/>
    </source>
</evidence>
<dbReference type="Pfam" id="PF00294">
    <property type="entry name" value="PfkB"/>
    <property type="match status" value="2"/>
</dbReference>
<evidence type="ECO:0000256" key="5">
    <source>
        <dbReference type="ARBA" id="ARBA00022840"/>
    </source>
</evidence>
<protein>
    <submittedName>
        <fullName evidence="8">Fructokinase</fullName>
    </submittedName>
</protein>
<reference evidence="8 9" key="1">
    <citation type="submission" date="2019-03" db="EMBL/GenBank/DDBJ databases">
        <title>Genomic Encyclopedia of Type Strains, Phase III (KMG-III): the genomes of soil and plant-associated and newly described type strains.</title>
        <authorList>
            <person name="Whitman W."/>
        </authorList>
    </citation>
    <scope>NUCLEOTIDE SEQUENCE [LARGE SCALE GENOMIC DNA]</scope>
    <source>
        <strain evidence="8 9">DSM 27373</strain>
    </source>
</reference>
<evidence type="ECO:0000256" key="2">
    <source>
        <dbReference type="ARBA" id="ARBA00022679"/>
    </source>
</evidence>
<accession>A0A4R7G8Q2</accession>
<comment type="caution">
    <text evidence="8">The sequence shown here is derived from an EMBL/GenBank/DDBJ whole genome shotgun (WGS) entry which is preliminary data.</text>
</comment>
<keyword evidence="9" id="KW-1185">Reference proteome</keyword>
<dbReference type="AlphaFoldDB" id="A0A4R7G8Q2"/>
<dbReference type="PANTHER" id="PTHR43085">
    <property type="entry name" value="HEXOKINASE FAMILY MEMBER"/>
    <property type="match status" value="1"/>
</dbReference>
<dbReference type="SUPFAM" id="SSF53613">
    <property type="entry name" value="Ribokinase-like"/>
    <property type="match status" value="1"/>
</dbReference>
<dbReference type="GO" id="GO:0016301">
    <property type="term" value="F:kinase activity"/>
    <property type="evidence" value="ECO:0007669"/>
    <property type="project" value="UniProtKB-KW"/>
</dbReference>
<dbReference type="Gene3D" id="3.40.1190.20">
    <property type="match status" value="2"/>
</dbReference>
<keyword evidence="2" id="KW-0808">Transferase</keyword>
<dbReference type="GO" id="GO:0005524">
    <property type="term" value="F:ATP binding"/>
    <property type="evidence" value="ECO:0007669"/>
    <property type="project" value="UniProtKB-KW"/>
</dbReference>
<evidence type="ECO:0000313" key="9">
    <source>
        <dbReference type="Proteomes" id="UP000294506"/>
    </source>
</evidence>
<evidence type="ECO:0000256" key="1">
    <source>
        <dbReference type="ARBA" id="ARBA00010688"/>
    </source>
</evidence>
<comment type="similarity">
    <text evidence="1">Belongs to the carbohydrate kinase PfkB family.</text>
</comment>
<dbReference type="InterPro" id="IPR029056">
    <property type="entry name" value="Ribokinase-like"/>
</dbReference>